<organism evidence="2 3">
    <name type="scientific">Melipona bicolor</name>
    <dbReference type="NCBI Taxonomy" id="60889"/>
    <lineage>
        <taxon>Eukaryota</taxon>
        <taxon>Metazoa</taxon>
        <taxon>Ecdysozoa</taxon>
        <taxon>Arthropoda</taxon>
        <taxon>Hexapoda</taxon>
        <taxon>Insecta</taxon>
        <taxon>Pterygota</taxon>
        <taxon>Neoptera</taxon>
        <taxon>Endopterygota</taxon>
        <taxon>Hymenoptera</taxon>
        <taxon>Apocrita</taxon>
        <taxon>Aculeata</taxon>
        <taxon>Apoidea</taxon>
        <taxon>Anthophila</taxon>
        <taxon>Apidae</taxon>
        <taxon>Melipona</taxon>
    </lineage>
</organism>
<evidence type="ECO:0000256" key="1">
    <source>
        <dbReference type="SAM" id="MobiDB-lite"/>
    </source>
</evidence>
<evidence type="ECO:0000313" key="2">
    <source>
        <dbReference type="EMBL" id="KAK1137292.1"/>
    </source>
</evidence>
<dbReference type="Proteomes" id="UP001177670">
    <property type="component" value="Unassembled WGS sequence"/>
</dbReference>
<name>A0AA40GG96_9HYME</name>
<proteinExistence type="predicted"/>
<gene>
    <name evidence="2" type="ORF">K0M31_001805</name>
</gene>
<accession>A0AA40GG96</accession>
<feature type="compositionally biased region" description="Basic and acidic residues" evidence="1">
    <location>
        <begin position="15"/>
        <end position="35"/>
    </location>
</feature>
<keyword evidence="3" id="KW-1185">Reference proteome</keyword>
<evidence type="ECO:0000313" key="3">
    <source>
        <dbReference type="Proteomes" id="UP001177670"/>
    </source>
</evidence>
<reference evidence="2" key="1">
    <citation type="submission" date="2021-10" db="EMBL/GenBank/DDBJ databases">
        <title>Melipona bicolor Genome sequencing and assembly.</title>
        <authorList>
            <person name="Araujo N.S."/>
            <person name="Arias M.C."/>
        </authorList>
    </citation>
    <scope>NUCLEOTIDE SEQUENCE</scope>
    <source>
        <strain evidence="2">USP_2M_L1-L4_2017</strain>
        <tissue evidence="2">Whole body</tissue>
    </source>
</reference>
<comment type="caution">
    <text evidence="2">The sequence shown here is derived from an EMBL/GenBank/DDBJ whole genome shotgun (WGS) entry which is preliminary data.</text>
</comment>
<protein>
    <submittedName>
        <fullName evidence="2">Uncharacterized protein</fullName>
    </submittedName>
</protein>
<dbReference type="EMBL" id="JAHYIQ010000001">
    <property type="protein sequence ID" value="KAK1137292.1"/>
    <property type="molecule type" value="Genomic_DNA"/>
</dbReference>
<sequence length="210" mass="23837">MNATERLGDPYGDLVGEHESVRQEPRGERNVRNREPATGTLPGRRGCAGEHELLVLQFELAEKEELDYIGQLVRLQPDKREGGRVVGSFDRDARSVRKQRGERDETIPRIPSNFDGMNEEFVSAAYGNGQIFVYDSNQSSFQINCTRNWDNLNLSIDASTSRSDLKCENSPSTPQSIEKIWTKSEQYAHNDIATSRRRTAMLTTHYITLT</sequence>
<dbReference type="AlphaFoldDB" id="A0AA40GG96"/>
<feature type="region of interest" description="Disordered" evidence="1">
    <location>
        <begin position="1"/>
        <end position="45"/>
    </location>
</feature>